<dbReference type="EMBL" id="CP060007">
    <property type="protein sequence ID" value="QNA46292.1"/>
    <property type="molecule type" value="Genomic_DNA"/>
</dbReference>
<reference evidence="3" key="1">
    <citation type="submission" date="2020-08" db="EMBL/GenBank/DDBJ databases">
        <title>Lacibacter sp. S13-6-6 genome sequencing.</title>
        <authorList>
            <person name="Jin L."/>
        </authorList>
    </citation>
    <scope>NUCLEOTIDE SEQUENCE [LARGE SCALE GENOMIC DNA]</scope>
    <source>
        <strain evidence="3">S13-6-6</strain>
    </source>
</reference>
<dbReference type="Gene3D" id="3.40.30.10">
    <property type="entry name" value="Glutaredoxin"/>
    <property type="match status" value="1"/>
</dbReference>
<sequence>MKSIYKIAVAFLLLLVSCKEKESNNNKDKPTVVTKGESEFDKIKLTELDGTPIELHQYEGKTIFINFWATWCGPCIQEMPSIQKAKTSLKDEDIVFLFASNEEVEAIEAFKKKQSYDFHYVRVENLEQLNIIALPTTYIFNPDKKLVFSEMGYRKWDNKNNIDLILNAAK</sequence>
<dbReference type="AlphaFoldDB" id="A0A7G5XLD9"/>
<dbReference type="CDD" id="cd02966">
    <property type="entry name" value="TlpA_like_family"/>
    <property type="match status" value="1"/>
</dbReference>
<accession>A0A7G5XLD9</accession>
<protein>
    <submittedName>
        <fullName evidence="2">TlpA family protein disulfide reductase</fullName>
    </submittedName>
</protein>
<dbReference type="GO" id="GO:0016209">
    <property type="term" value="F:antioxidant activity"/>
    <property type="evidence" value="ECO:0007669"/>
    <property type="project" value="InterPro"/>
</dbReference>
<dbReference type="GO" id="GO:0016491">
    <property type="term" value="F:oxidoreductase activity"/>
    <property type="evidence" value="ECO:0007669"/>
    <property type="project" value="InterPro"/>
</dbReference>
<evidence type="ECO:0000313" key="3">
    <source>
        <dbReference type="Proteomes" id="UP000515344"/>
    </source>
</evidence>
<dbReference type="Proteomes" id="UP000515344">
    <property type="component" value="Chromosome"/>
</dbReference>
<dbReference type="PROSITE" id="PS51352">
    <property type="entry name" value="THIOREDOXIN_2"/>
    <property type="match status" value="1"/>
</dbReference>
<dbReference type="KEGG" id="lacs:H4075_09000"/>
<gene>
    <name evidence="2" type="ORF">H4075_09000</name>
</gene>
<dbReference type="InterPro" id="IPR013766">
    <property type="entry name" value="Thioredoxin_domain"/>
</dbReference>
<keyword evidence="3" id="KW-1185">Reference proteome</keyword>
<evidence type="ECO:0000313" key="2">
    <source>
        <dbReference type="EMBL" id="QNA46292.1"/>
    </source>
</evidence>
<dbReference type="Pfam" id="PF00578">
    <property type="entry name" value="AhpC-TSA"/>
    <property type="match status" value="1"/>
</dbReference>
<dbReference type="PANTHER" id="PTHR42852">
    <property type="entry name" value="THIOL:DISULFIDE INTERCHANGE PROTEIN DSBE"/>
    <property type="match status" value="1"/>
</dbReference>
<feature type="domain" description="Thioredoxin" evidence="1">
    <location>
        <begin position="34"/>
        <end position="170"/>
    </location>
</feature>
<name>A0A7G5XLD9_9BACT</name>
<dbReference type="InterPro" id="IPR036249">
    <property type="entry name" value="Thioredoxin-like_sf"/>
</dbReference>
<dbReference type="SUPFAM" id="SSF52833">
    <property type="entry name" value="Thioredoxin-like"/>
    <property type="match status" value="1"/>
</dbReference>
<proteinExistence type="predicted"/>
<dbReference type="PANTHER" id="PTHR42852:SF13">
    <property type="entry name" value="PROTEIN DIPZ"/>
    <property type="match status" value="1"/>
</dbReference>
<dbReference type="InterPro" id="IPR000866">
    <property type="entry name" value="AhpC/TSA"/>
</dbReference>
<organism evidence="2 3">
    <name type="scientific">Lacibacter sediminis</name>
    <dbReference type="NCBI Taxonomy" id="2760713"/>
    <lineage>
        <taxon>Bacteria</taxon>
        <taxon>Pseudomonadati</taxon>
        <taxon>Bacteroidota</taxon>
        <taxon>Chitinophagia</taxon>
        <taxon>Chitinophagales</taxon>
        <taxon>Chitinophagaceae</taxon>
        <taxon>Lacibacter</taxon>
    </lineage>
</organism>
<dbReference type="InterPro" id="IPR050553">
    <property type="entry name" value="Thioredoxin_ResA/DsbE_sf"/>
</dbReference>
<dbReference type="RefSeq" id="WP_182806072.1">
    <property type="nucleotide sequence ID" value="NZ_CP060007.1"/>
</dbReference>
<dbReference type="PROSITE" id="PS51257">
    <property type="entry name" value="PROKAR_LIPOPROTEIN"/>
    <property type="match status" value="1"/>
</dbReference>
<evidence type="ECO:0000259" key="1">
    <source>
        <dbReference type="PROSITE" id="PS51352"/>
    </source>
</evidence>